<dbReference type="RefSeq" id="WP_169035971.1">
    <property type="nucleotide sequence ID" value="NZ_LANA01000001.1"/>
</dbReference>
<evidence type="ECO:0000256" key="2">
    <source>
        <dbReference type="ARBA" id="ARBA00022598"/>
    </source>
</evidence>
<dbReference type="Gene3D" id="3.90.190.20">
    <property type="entry name" value="Mur ligase, C-terminal domain"/>
    <property type="match status" value="1"/>
</dbReference>
<dbReference type="NCBIfam" id="TIGR01499">
    <property type="entry name" value="folC"/>
    <property type="match status" value="1"/>
</dbReference>
<evidence type="ECO:0000313" key="7">
    <source>
        <dbReference type="EMBL" id="NMN67477.1"/>
    </source>
</evidence>
<evidence type="ECO:0000256" key="5">
    <source>
        <dbReference type="ARBA" id="ARBA00022840"/>
    </source>
</evidence>
<keyword evidence="4" id="KW-0547">Nucleotide-binding</keyword>
<dbReference type="Proteomes" id="UP001166004">
    <property type="component" value="Unassembled WGS sequence"/>
</dbReference>
<dbReference type="SUPFAM" id="SSF53623">
    <property type="entry name" value="MurD-like peptide ligases, catalytic domain"/>
    <property type="match status" value="1"/>
</dbReference>
<dbReference type="PANTHER" id="PTHR11136:SF0">
    <property type="entry name" value="DIHYDROFOLATE SYNTHETASE-RELATED"/>
    <property type="match status" value="1"/>
</dbReference>
<proteinExistence type="inferred from homology"/>
<dbReference type="InterPro" id="IPR036615">
    <property type="entry name" value="Mur_ligase_C_dom_sf"/>
</dbReference>
<reference evidence="7 8" key="1">
    <citation type="submission" date="2019-07" db="EMBL/GenBank/DDBJ databases">
        <title>SAR11 Genome Evolution.</title>
        <authorList>
            <person name="Giovannoni S."/>
        </authorList>
    </citation>
    <scope>NUCLEOTIDE SEQUENCE [LARGE SCALE GENOMIC DNA]</scope>
    <source>
        <strain evidence="7 8">HTCC9565</strain>
    </source>
</reference>
<evidence type="ECO:0000313" key="8">
    <source>
        <dbReference type="Proteomes" id="UP001166004"/>
    </source>
</evidence>
<gene>
    <name evidence="7" type="ORF">VP91_00006200</name>
</gene>
<evidence type="ECO:0000256" key="4">
    <source>
        <dbReference type="ARBA" id="ARBA00022741"/>
    </source>
</evidence>
<evidence type="ECO:0000256" key="6">
    <source>
        <dbReference type="ARBA" id="ARBA00022842"/>
    </source>
</evidence>
<comment type="similarity">
    <text evidence="1">Belongs to the folylpolyglutamate synthase family.</text>
</comment>
<dbReference type="SUPFAM" id="SSF53244">
    <property type="entry name" value="MurD-like peptide ligases, peptide-binding domain"/>
    <property type="match status" value="1"/>
</dbReference>
<protein>
    <submittedName>
        <fullName evidence="7">Dihydrofolate synthase / folylpolyglutamate synthase</fullName>
    </submittedName>
</protein>
<keyword evidence="8" id="KW-1185">Reference proteome</keyword>
<dbReference type="InterPro" id="IPR036565">
    <property type="entry name" value="Mur-like_cat_sf"/>
</dbReference>
<keyword evidence="6" id="KW-0460">Magnesium</keyword>
<keyword evidence="5" id="KW-0067">ATP-binding</keyword>
<keyword evidence="3" id="KW-0479">Metal-binding</keyword>
<evidence type="ECO:0000256" key="1">
    <source>
        <dbReference type="ARBA" id="ARBA00008276"/>
    </source>
</evidence>
<evidence type="ECO:0000256" key="3">
    <source>
        <dbReference type="ARBA" id="ARBA00022723"/>
    </source>
</evidence>
<comment type="caution">
    <text evidence="7">The sequence shown here is derived from an EMBL/GenBank/DDBJ whole genome shotgun (WGS) entry which is preliminary data.</text>
</comment>
<keyword evidence="2" id="KW-0436">Ligase</keyword>
<sequence>MVDTEVYYNQLQKKYSRRITLGLSRIKKALSLLNNPDLKLIRPCNILGSDGKFSCLTSLKYFIEANGQSTSTFISPHLYDLRSRIWLKNRFISLNEIKKYEKKISKLKVKLSLFELLTLIYVLAAAKAKCSYNILESGLLFKKDSSNIFKKPILQACTNINKQHLEWISPKTINEICKQKVGYLSNQTNIYIGKQNPKTLRIIKGILKKNKSTITYPSIWRIIYKDKNIYYKDNRHKISIRSNYIHSKGLIDNVGLAIKIALDQKIDPKLIERTIPKIKFEGRLQYLEKGKLKKLVNKNEKILCDGAHSNTSAQNLYNYLKTLNMPIYCVWGMQKNKLPNEFLKNFKGIFKKIITIRIPNEKNACSSIELKNIALRQNYNVDIAKNLKDSLNKLHSKEKKIIVFMGSLYWIGYVLKNN</sequence>
<name>A0ABX1T055_PELUQ</name>
<dbReference type="EMBL" id="LANA01000001">
    <property type="protein sequence ID" value="NMN67477.1"/>
    <property type="molecule type" value="Genomic_DNA"/>
</dbReference>
<accession>A0ABX1T055</accession>
<dbReference type="Gene3D" id="3.40.1190.10">
    <property type="entry name" value="Mur-like, catalytic domain"/>
    <property type="match status" value="1"/>
</dbReference>
<dbReference type="PANTHER" id="PTHR11136">
    <property type="entry name" value="FOLYLPOLYGLUTAMATE SYNTHASE-RELATED"/>
    <property type="match status" value="1"/>
</dbReference>
<dbReference type="InterPro" id="IPR001645">
    <property type="entry name" value="Folylpolyglutamate_synth"/>
</dbReference>
<organism evidence="7 8">
    <name type="scientific">Pelagibacter ubique</name>
    <dbReference type="NCBI Taxonomy" id="198252"/>
    <lineage>
        <taxon>Bacteria</taxon>
        <taxon>Pseudomonadati</taxon>
        <taxon>Pseudomonadota</taxon>
        <taxon>Alphaproteobacteria</taxon>
        <taxon>Candidatus Pelagibacterales</taxon>
        <taxon>Candidatus Pelagibacteraceae</taxon>
        <taxon>Candidatus Pelagibacter</taxon>
    </lineage>
</organism>